<dbReference type="Pfam" id="PF12697">
    <property type="entry name" value="Abhydrolase_6"/>
    <property type="match status" value="1"/>
</dbReference>
<gene>
    <name evidence="2" type="ORF">ATK30_2265</name>
</gene>
<dbReference type="RefSeq" id="WP_101435536.1">
    <property type="nucleotide sequence ID" value="NZ_PJMY01000003.1"/>
</dbReference>
<evidence type="ECO:0000259" key="1">
    <source>
        <dbReference type="Pfam" id="PF12697"/>
    </source>
</evidence>
<proteinExistence type="predicted"/>
<feature type="domain" description="AB hydrolase-1" evidence="1">
    <location>
        <begin position="5"/>
        <end position="212"/>
    </location>
</feature>
<dbReference type="InterPro" id="IPR052897">
    <property type="entry name" value="Sec-Metab_Biosynth_Hydrolase"/>
</dbReference>
<dbReference type="PANTHER" id="PTHR37017:SF11">
    <property type="entry name" value="ESTERASE_LIPASE_THIOESTERASE DOMAIN-CONTAINING PROTEIN"/>
    <property type="match status" value="1"/>
</dbReference>
<dbReference type="GO" id="GO:0003824">
    <property type="term" value="F:catalytic activity"/>
    <property type="evidence" value="ECO:0007669"/>
    <property type="project" value="UniProtKB-ARBA"/>
</dbReference>
<dbReference type="OrthoDB" id="9773549at2"/>
<reference evidence="2 3" key="1">
    <citation type="submission" date="2017-12" db="EMBL/GenBank/DDBJ databases">
        <title>Sequencing the genomes of 1000 Actinobacteria strains.</title>
        <authorList>
            <person name="Klenk H.-P."/>
        </authorList>
    </citation>
    <scope>NUCLEOTIDE SEQUENCE [LARGE SCALE GENOMIC DNA]</scope>
    <source>
        <strain evidence="2 3">DSM 45165</strain>
    </source>
</reference>
<name>A0A2N3WC85_9PSEU</name>
<comment type="caution">
    <text evidence="2">The sequence shown here is derived from an EMBL/GenBank/DDBJ whole genome shotgun (WGS) entry which is preliminary data.</text>
</comment>
<dbReference type="Gene3D" id="3.40.50.1820">
    <property type="entry name" value="alpha/beta hydrolase"/>
    <property type="match status" value="1"/>
</dbReference>
<dbReference type="Proteomes" id="UP000233750">
    <property type="component" value="Unassembled WGS sequence"/>
</dbReference>
<protein>
    <submittedName>
        <fullName evidence="2">Pimeloyl-ACP methyl ester carboxylesterase</fullName>
    </submittedName>
</protein>
<dbReference type="AlphaFoldDB" id="A0A2N3WC85"/>
<dbReference type="EMBL" id="PJMY01000003">
    <property type="protein sequence ID" value="PKV91491.1"/>
    <property type="molecule type" value="Genomic_DNA"/>
</dbReference>
<dbReference type="PANTHER" id="PTHR37017">
    <property type="entry name" value="AB HYDROLASE-1 DOMAIN-CONTAINING PROTEIN-RELATED"/>
    <property type="match status" value="1"/>
</dbReference>
<dbReference type="InterPro" id="IPR029058">
    <property type="entry name" value="AB_hydrolase_fold"/>
</dbReference>
<accession>A0A2N3WC85</accession>
<organism evidence="2 3">
    <name type="scientific">Amycolatopsis echigonensis</name>
    <dbReference type="NCBI Taxonomy" id="2576905"/>
    <lineage>
        <taxon>Bacteria</taxon>
        <taxon>Bacillati</taxon>
        <taxon>Actinomycetota</taxon>
        <taxon>Actinomycetes</taxon>
        <taxon>Pseudonocardiales</taxon>
        <taxon>Pseudonocardiaceae</taxon>
        <taxon>Amycolatopsis</taxon>
    </lineage>
</organism>
<dbReference type="SUPFAM" id="SSF53474">
    <property type="entry name" value="alpha/beta-Hydrolases"/>
    <property type="match status" value="1"/>
</dbReference>
<sequence>MTTYVLIPGACHGGWCFDRLTGQLRDRGHRVLPLTLTGLSERKHLLHAGVNLDTHIEDVVRVLQAEQVEHAVLVGHSYGGMVITGAADRVPDLVDALVYLDAFVPEDGDSCWSLTDDRQREWYLSVGETGYAVPPLPFFDPRASAHPLATLLQSIRLDADLSRFRRRDYVYARIWDGGSPFEPTYRRLVDDPQWNVRALESKHDLMRDAPEELLRILLDAAA</sequence>
<dbReference type="InterPro" id="IPR000073">
    <property type="entry name" value="AB_hydrolase_1"/>
</dbReference>
<evidence type="ECO:0000313" key="3">
    <source>
        <dbReference type="Proteomes" id="UP000233750"/>
    </source>
</evidence>
<keyword evidence="3" id="KW-1185">Reference proteome</keyword>
<evidence type="ECO:0000313" key="2">
    <source>
        <dbReference type="EMBL" id="PKV91491.1"/>
    </source>
</evidence>